<dbReference type="OrthoDB" id="61762at2"/>
<dbReference type="EMBL" id="MSTI01000077">
    <property type="protein sequence ID" value="OLV18088.1"/>
    <property type="molecule type" value="Genomic_DNA"/>
</dbReference>
<organism evidence="2 3">
    <name type="scientific">Deinococcus marmoris</name>
    <dbReference type="NCBI Taxonomy" id="249408"/>
    <lineage>
        <taxon>Bacteria</taxon>
        <taxon>Thermotogati</taxon>
        <taxon>Deinococcota</taxon>
        <taxon>Deinococci</taxon>
        <taxon>Deinococcales</taxon>
        <taxon>Deinococcaceae</taxon>
        <taxon>Deinococcus</taxon>
    </lineage>
</organism>
<gene>
    <name evidence="2" type="ORF">BOO71_0007321</name>
</gene>
<dbReference type="Pfam" id="PF14332">
    <property type="entry name" value="DUF4388"/>
    <property type="match status" value="1"/>
</dbReference>
<evidence type="ECO:0000313" key="3">
    <source>
        <dbReference type="Proteomes" id="UP000186607"/>
    </source>
</evidence>
<protein>
    <recommendedName>
        <fullName evidence="1">PatA-like N-terminal domain-containing protein</fullName>
    </recommendedName>
</protein>
<dbReference type="eggNOG" id="ENOG502ZF0Q">
    <property type="taxonomic scope" value="Bacteria"/>
</dbReference>
<sequence length="247" mass="27204">MQGLLEDLPLLGILELIHTTRQTGVLDVQAEVPYTVTFVSGEIISGGILDWMGLDALYASPLLPESGTFNFTHRPVAGQPLGPYGHLTTDWARVSDEWEKVCEVIVSPSHCFQGDLFPFEGQNGSSVRGAARELDIPVFQAAQMAVGALKQGRLWPLDRYEWYRLRLQPAGPRAKVHPVARHLDGKRTLGEATGAGLPQHDVRDYLLGELRLGLRFPGSGWVLRDLVWEQKYGHVPLPGAGQRPSPS</sequence>
<feature type="domain" description="PatA-like N-terminal" evidence="1">
    <location>
        <begin position="2"/>
        <end position="99"/>
    </location>
</feature>
<dbReference type="InterPro" id="IPR025497">
    <property type="entry name" value="PatA-like_N"/>
</dbReference>
<dbReference type="RefSeq" id="WP_075832773.1">
    <property type="nucleotide sequence ID" value="NZ_MSTI01000077.1"/>
</dbReference>
<comment type="caution">
    <text evidence="2">The sequence shown here is derived from an EMBL/GenBank/DDBJ whole genome shotgun (WGS) entry which is preliminary data.</text>
</comment>
<name>A0A1U7NYU2_9DEIO</name>
<dbReference type="AlphaFoldDB" id="A0A1U7NYU2"/>
<evidence type="ECO:0000259" key="1">
    <source>
        <dbReference type="Pfam" id="PF14332"/>
    </source>
</evidence>
<dbReference type="STRING" id="249408.BOO71_0007321"/>
<reference evidence="2 3" key="1">
    <citation type="submission" date="2017-01" db="EMBL/GenBank/DDBJ databases">
        <title>Genome Analysis of Deinococcus marmoris KOPRI26562.</title>
        <authorList>
            <person name="Kim J.H."/>
            <person name="Oh H.-M."/>
        </authorList>
    </citation>
    <scope>NUCLEOTIDE SEQUENCE [LARGE SCALE GENOMIC DNA]</scope>
    <source>
        <strain evidence="2 3">KOPRI26562</strain>
    </source>
</reference>
<dbReference type="Proteomes" id="UP000186607">
    <property type="component" value="Unassembled WGS sequence"/>
</dbReference>
<evidence type="ECO:0000313" key="2">
    <source>
        <dbReference type="EMBL" id="OLV18088.1"/>
    </source>
</evidence>
<proteinExistence type="predicted"/>
<keyword evidence="3" id="KW-1185">Reference proteome</keyword>
<accession>A0A1U7NYU2</accession>